<protein>
    <recommendedName>
        <fullName evidence="3">Rab-GAP TBC domain-containing protein</fullName>
    </recommendedName>
</protein>
<evidence type="ECO:0000313" key="5">
    <source>
        <dbReference type="Proteomes" id="UP000761534"/>
    </source>
</evidence>
<dbReference type="InterPro" id="IPR050302">
    <property type="entry name" value="Rab_GAP_TBC_domain"/>
</dbReference>
<reference evidence="4" key="1">
    <citation type="journal article" date="2019" name="G3 (Bethesda)">
        <title>Genome Assemblies of Two Rare Opportunistic Yeast Pathogens: Diutina rugosa (syn. Candida rugosa) and Trichomonascus ciferrii (syn. Candida ciferrii).</title>
        <authorList>
            <person name="Mixao V."/>
            <person name="Saus E."/>
            <person name="Hansen A.P."/>
            <person name="Lass-Florl C."/>
            <person name="Gabaldon T."/>
        </authorList>
    </citation>
    <scope>NUCLEOTIDE SEQUENCE</scope>
    <source>
        <strain evidence="4">CBS 4856</strain>
    </source>
</reference>
<name>A0A642UHB6_9ASCO</name>
<dbReference type="InterPro" id="IPR035969">
    <property type="entry name" value="Rab-GAP_TBC_sf"/>
</dbReference>
<feature type="region of interest" description="Disordered" evidence="2">
    <location>
        <begin position="300"/>
        <end position="369"/>
    </location>
</feature>
<feature type="compositionally biased region" description="Polar residues" evidence="2">
    <location>
        <begin position="342"/>
        <end position="369"/>
    </location>
</feature>
<feature type="compositionally biased region" description="Acidic residues" evidence="2">
    <location>
        <begin position="158"/>
        <end position="171"/>
    </location>
</feature>
<evidence type="ECO:0000256" key="2">
    <source>
        <dbReference type="SAM" id="MobiDB-lite"/>
    </source>
</evidence>
<dbReference type="Proteomes" id="UP000761534">
    <property type="component" value="Unassembled WGS sequence"/>
</dbReference>
<dbReference type="SMART" id="SM00164">
    <property type="entry name" value="TBC"/>
    <property type="match status" value="1"/>
</dbReference>
<dbReference type="EMBL" id="SWFS01000530">
    <property type="protein sequence ID" value="KAA8899123.1"/>
    <property type="molecule type" value="Genomic_DNA"/>
</dbReference>
<dbReference type="GO" id="GO:0031267">
    <property type="term" value="F:small GTPase binding"/>
    <property type="evidence" value="ECO:0007669"/>
    <property type="project" value="TreeGrafter"/>
</dbReference>
<keyword evidence="5" id="KW-1185">Reference proteome</keyword>
<feature type="region of interest" description="Disordered" evidence="2">
    <location>
        <begin position="137"/>
        <end position="263"/>
    </location>
</feature>
<dbReference type="FunFam" id="1.10.8.270:FF:000026">
    <property type="entry name" value="TBC (Tre-2/Bub2/Cdc16) domain family"/>
    <property type="match status" value="1"/>
</dbReference>
<dbReference type="PANTHER" id="PTHR47219">
    <property type="entry name" value="RAB GTPASE-ACTIVATING PROTEIN 1-LIKE"/>
    <property type="match status" value="1"/>
</dbReference>
<dbReference type="Gene3D" id="1.10.472.80">
    <property type="entry name" value="Ypt/Rab-GAP domain of gyp1p, domain 3"/>
    <property type="match status" value="1"/>
</dbReference>
<gene>
    <name evidence="4" type="ORF">TRICI_006393</name>
</gene>
<dbReference type="GO" id="GO:0030427">
    <property type="term" value="C:site of polarized growth"/>
    <property type="evidence" value="ECO:0007669"/>
    <property type="project" value="UniProtKB-ARBA"/>
</dbReference>
<feature type="domain" description="Rab-GAP TBC" evidence="3">
    <location>
        <begin position="439"/>
        <end position="627"/>
    </location>
</feature>
<evidence type="ECO:0000313" key="4">
    <source>
        <dbReference type="EMBL" id="KAA8899123.1"/>
    </source>
</evidence>
<dbReference type="GO" id="GO:0005096">
    <property type="term" value="F:GTPase activator activity"/>
    <property type="evidence" value="ECO:0007669"/>
    <property type="project" value="TreeGrafter"/>
</dbReference>
<dbReference type="Pfam" id="PF00566">
    <property type="entry name" value="RabGAP-TBC"/>
    <property type="match status" value="1"/>
</dbReference>
<comment type="caution">
    <text evidence="4">The sequence shown here is derived from an EMBL/GenBank/DDBJ whole genome shotgun (WGS) entry which is preliminary data.</text>
</comment>
<evidence type="ECO:0000259" key="3">
    <source>
        <dbReference type="PROSITE" id="PS50086"/>
    </source>
</evidence>
<dbReference type="PROSITE" id="PS50086">
    <property type="entry name" value="TBC_RABGAP"/>
    <property type="match status" value="1"/>
</dbReference>
<proteinExistence type="predicted"/>
<feature type="compositionally biased region" description="Low complexity" evidence="2">
    <location>
        <begin position="190"/>
        <end position="202"/>
    </location>
</feature>
<dbReference type="InterPro" id="IPR000195">
    <property type="entry name" value="Rab-GAP-TBC_dom"/>
</dbReference>
<dbReference type="VEuPathDB" id="FungiDB:TRICI_006393"/>
<feature type="compositionally biased region" description="Basic and acidic residues" evidence="2">
    <location>
        <begin position="147"/>
        <end position="157"/>
    </location>
</feature>
<feature type="coiled-coil region" evidence="1">
    <location>
        <begin position="67"/>
        <end position="94"/>
    </location>
</feature>
<dbReference type="SUPFAM" id="SSF47923">
    <property type="entry name" value="Ypt/Rab-GAP domain of gyp1p"/>
    <property type="match status" value="2"/>
</dbReference>
<dbReference type="PANTHER" id="PTHR47219:SF20">
    <property type="entry name" value="TBC1 DOMAIN FAMILY MEMBER 2B"/>
    <property type="match status" value="1"/>
</dbReference>
<organism evidence="4 5">
    <name type="scientific">Trichomonascus ciferrii</name>
    <dbReference type="NCBI Taxonomy" id="44093"/>
    <lineage>
        <taxon>Eukaryota</taxon>
        <taxon>Fungi</taxon>
        <taxon>Dikarya</taxon>
        <taxon>Ascomycota</taxon>
        <taxon>Saccharomycotina</taxon>
        <taxon>Dipodascomycetes</taxon>
        <taxon>Dipodascales</taxon>
        <taxon>Trichomonascaceae</taxon>
        <taxon>Trichomonascus</taxon>
        <taxon>Trichomonascus ciferrii complex</taxon>
    </lineage>
</organism>
<evidence type="ECO:0000256" key="1">
    <source>
        <dbReference type="SAM" id="Coils"/>
    </source>
</evidence>
<keyword evidence="1" id="KW-0175">Coiled coil</keyword>
<accession>A0A642UHB6</accession>
<sequence>MGGSIERDVEDVADDRASLFSDPQIGSGDKRLLFNEMPYSSVPGNLHLSSDEAIERFIGRHGRVNVVRQLARDLAEREAEVGLLRRQNEDRERELRKMLVECGVSWSDIDKRLMNMTATSMRKPDIVINELMGEALGSTLDDEDVEENGREQERGCEEAEEGEEEDEEGDVTLETVMEKPPPPPSSEVENNNTRSRSQSTRSWVGYILRKDENAGVESSEHLTTSAKRSGGQGSGVSESYVVSSSASTSSYQDHGPMELNDIVPQNIQPPTLLQSWNDHYGSQKDYLTDRYGFIYDRKRRKPKEDDDDEDEKDNLEAESVRSVSSSHQQPPPAPPQVMPEQNGIQLSTSQPVTQTQAMASSQKPKTPGSSVRMLLAQLTDMHDGVQKAQTAKWDEFFRKVNSEPVISRGQLLGVSGAHLREAGNGKALWKEFKELVSQGVPVAYRPKIWGECSGAWTLKEPGTYDNLLNRTGEAEEALGQIELDLYRTMPYNVFFGGNGPGVAKLRRVLVAFSRWNPQVGYCQGMNVIAAILLLTYATEEDAFWSLVSLVENILPEGYFSPPLLTSRADQRVFNHYFARFLPKLNEHFTNLNVQIDAITFDWFLSCFTDALPADVLFRIWDVFLCVEGPVHLFRVALALFRIHERQLLDLKTGAEIYSFMKNLVNQPVRVTELTSQANAYYSQITEKDLRSHRQNEINCLKHSLNHD</sequence>
<feature type="compositionally biased region" description="Low complexity" evidence="2">
    <location>
        <begin position="235"/>
        <end position="250"/>
    </location>
</feature>
<dbReference type="Gene3D" id="1.10.8.270">
    <property type="entry name" value="putative rabgap domain of human tbc1 domain family member 14 like domains"/>
    <property type="match status" value="1"/>
</dbReference>
<dbReference type="AlphaFoldDB" id="A0A642UHB6"/>
<dbReference type="OrthoDB" id="294251at2759"/>